<dbReference type="InterPro" id="IPR012337">
    <property type="entry name" value="RNaseH-like_sf"/>
</dbReference>
<feature type="compositionally biased region" description="Basic residues" evidence="15">
    <location>
        <begin position="643"/>
        <end position="652"/>
    </location>
</feature>
<dbReference type="InterPro" id="IPR006134">
    <property type="entry name" value="DNA-dir_DNA_pol_B_multi_dom"/>
</dbReference>
<dbReference type="OrthoDB" id="2414538at2759"/>
<dbReference type="Pfam" id="PF14260">
    <property type="entry name" value="zf-C4pol"/>
    <property type="match status" value="1"/>
</dbReference>
<feature type="compositionally biased region" description="Basic and acidic residues" evidence="15">
    <location>
        <begin position="2063"/>
        <end position="2081"/>
    </location>
</feature>
<comment type="similarity">
    <text evidence="2">Belongs to the DNA polymerase type-B family.</text>
</comment>
<comment type="catalytic activity">
    <reaction evidence="14">
        <text>DNA(n) + a 2'-deoxyribonucleoside 5'-triphosphate = DNA(n+1) + diphosphate</text>
        <dbReference type="Rhea" id="RHEA:22508"/>
        <dbReference type="Rhea" id="RHEA-COMP:17339"/>
        <dbReference type="Rhea" id="RHEA-COMP:17340"/>
        <dbReference type="ChEBI" id="CHEBI:33019"/>
        <dbReference type="ChEBI" id="CHEBI:61560"/>
        <dbReference type="ChEBI" id="CHEBI:173112"/>
        <dbReference type="EC" id="2.7.7.7"/>
    </reaction>
</comment>
<feature type="compositionally biased region" description="Basic and acidic residues" evidence="15">
    <location>
        <begin position="1533"/>
        <end position="1561"/>
    </location>
</feature>
<dbReference type="CDD" id="cd05778">
    <property type="entry name" value="DNA_polB_zeta_exo"/>
    <property type="match status" value="1"/>
</dbReference>
<feature type="compositionally biased region" description="Polar residues" evidence="15">
    <location>
        <begin position="459"/>
        <end position="470"/>
    </location>
</feature>
<evidence type="ECO:0000256" key="14">
    <source>
        <dbReference type="ARBA" id="ARBA00049244"/>
    </source>
</evidence>
<feature type="compositionally biased region" description="Pro residues" evidence="15">
    <location>
        <begin position="2046"/>
        <end position="2060"/>
    </location>
</feature>
<evidence type="ECO:0000256" key="15">
    <source>
        <dbReference type="SAM" id="MobiDB-lite"/>
    </source>
</evidence>
<dbReference type="GO" id="GO:0042276">
    <property type="term" value="P:error-prone translesion synthesis"/>
    <property type="evidence" value="ECO:0007669"/>
    <property type="project" value="TreeGrafter"/>
</dbReference>
<evidence type="ECO:0000256" key="4">
    <source>
        <dbReference type="ARBA" id="ARBA00021589"/>
    </source>
</evidence>
<feature type="compositionally biased region" description="Basic and acidic residues" evidence="15">
    <location>
        <begin position="1752"/>
        <end position="1763"/>
    </location>
</feature>
<dbReference type="EMBL" id="JABSTR010000011">
    <property type="protein sequence ID" value="KAH9382380.1"/>
    <property type="molecule type" value="Genomic_DNA"/>
</dbReference>
<dbReference type="PRINTS" id="PR00106">
    <property type="entry name" value="DNAPOLB"/>
</dbReference>
<comment type="caution">
    <text evidence="18">The sequence shown here is derived from an EMBL/GenBank/DDBJ whole genome shotgun (WGS) entry which is preliminary data.</text>
</comment>
<dbReference type="VEuPathDB" id="VectorBase:HLOH_049281"/>
<evidence type="ECO:0000256" key="1">
    <source>
        <dbReference type="ARBA" id="ARBA00001966"/>
    </source>
</evidence>
<accession>A0A9J6H6N1</accession>
<dbReference type="PANTHER" id="PTHR45812">
    <property type="entry name" value="DNA POLYMERASE ZETA CATALYTIC SUBUNIT"/>
    <property type="match status" value="1"/>
</dbReference>
<evidence type="ECO:0000256" key="12">
    <source>
        <dbReference type="ARBA" id="ARBA00023014"/>
    </source>
</evidence>
<evidence type="ECO:0000256" key="2">
    <source>
        <dbReference type="ARBA" id="ARBA00005755"/>
    </source>
</evidence>
<feature type="region of interest" description="Disordered" evidence="15">
    <location>
        <begin position="1207"/>
        <end position="1271"/>
    </location>
</feature>
<dbReference type="Gene3D" id="3.30.420.10">
    <property type="entry name" value="Ribonuclease H-like superfamily/Ribonuclease H"/>
    <property type="match status" value="1"/>
</dbReference>
<dbReference type="InterPro" id="IPR023211">
    <property type="entry name" value="DNA_pol_palm_dom_sf"/>
</dbReference>
<dbReference type="GO" id="GO:0051536">
    <property type="term" value="F:iron-sulfur cluster binding"/>
    <property type="evidence" value="ECO:0007669"/>
    <property type="project" value="UniProtKB-KW"/>
</dbReference>
<organism evidence="18 19">
    <name type="scientific">Haemaphysalis longicornis</name>
    <name type="common">Bush tick</name>
    <dbReference type="NCBI Taxonomy" id="44386"/>
    <lineage>
        <taxon>Eukaryota</taxon>
        <taxon>Metazoa</taxon>
        <taxon>Ecdysozoa</taxon>
        <taxon>Arthropoda</taxon>
        <taxon>Chelicerata</taxon>
        <taxon>Arachnida</taxon>
        <taxon>Acari</taxon>
        <taxon>Parasitiformes</taxon>
        <taxon>Ixodida</taxon>
        <taxon>Ixodoidea</taxon>
        <taxon>Ixodidae</taxon>
        <taxon>Haemaphysalinae</taxon>
        <taxon>Haemaphysalis</taxon>
    </lineage>
</organism>
<keyword evidence="13" id="KW-0234">DNA repair</keyword>
<feature type="region of interest" description="Disordered" evidence="15">
    <location>
        <begin position="1157"/>
        <end position="1186"/>
    </location>
</feature>
<feature type="compositionally biased region" description="Low complexity" evidence="15">
    <location>
        <begin position="278"/>
        <end position="294"/>
    </location>
</feature>
<evidence type="ECO:0000256" key="5">
    <source>
        <dbReference type="ARBA" id="ARBA00022679"/>
    </source>
</evidence>
<feature type="region of interest" description="Disordered" evidence="15">
    <location>
        <begin position="1632"/>
        <end position="1695"/>
    </location>
</feature>
<feature type="domain" description="C4-type zinc-finger of DNA polymerase delta" evidence="17">
    <location>
        <begin position="2777"/>
        <end position="2846"/>
    </location>
</feature>
<feature type="compositionally biased region" description="Polar residues" evidence="15">
    <location>
        <begin position="540"/>
        <end position="550"/>
    </location>
</feature>
<keyword evidence="7" id="KW-0479">Metal-binding</keyword>
<keyword evidence="10" id="KW-0239">DNA-directed DNA polymerase</keyword>
<feature type="region of interest" description="Disordered" evidence="15">
    <location>
        <begin position="2022"/>
        <end position="2089"/>
    </location>
</feature>
<dbReference type="InterPro" id="IPR025687">
    <property type="entry name" value="Znf-C4pol"/>
</dbReference>
<evidence type="ECO:0000256" key="6">
    <source>
        <dbReference type="ARBA" id="ARBA00022695"/>
    </source>
</evidence>
<dbReference type="InterPro" id="IPR042087">
    <property type="entry name" value="DNA_pol_B_thumb"/>
</dbReference>
<feature type="compositionally biased region" description="Low complexity" evidence="15">
    <location>
        <begin position="628"/>
        <end position="640"/>
    </location>
</feature>
<feature type="region of interest" description="Disordered" evidence="15">
    <location>
        <begin position="408"/>
        <end position="525"/>
    </location>
</feature>
<keyword evidence="11" id="KW-0408">Iron</keyword>
<dbReference type="SMART" id="SM00486">
    <property type="entry name" value="POLBc"/>
    <property type="match status" value="1"/>
</dbReference>
<feature type="compositionally biased region" description="Acidic residues" evidence="15">
    <location>
        <begin position="1502"/>
        <end position="1524"/>
    </location>
</feature>
<feature type="region of interest" description="Disordered" evidence="15">
    <location>
        <begin position="1"/>
        <end position="124"/>
    </location>
</feature>
<dbReference type="InterPro" id="IPR043502">
    <property type="entry name" value="DNA/RNA_pol_sf"/>
</dbReference>
<evidence type="ECO:0000256" key="10">
    <source>
        <dbReference type="ARBA" id="ARBA00022932"/>
    </source>
</evidence>
<feature type="compositionally biased region" description="Low complexity" evidence="15">
    <location>
        <begin position="472"/>
        <end position="505"/>
    </location>
</feature>
<protein>
    <recommendedName>
        <fullName evidence="4">DNA polymerase zeta catalytic subunit</fullName>
        <ecNumber evidence="3">2.7.7.7</ecNumber>
    </recommendedName>
</protein>
<dbReference type="GO" id="GO:0003677">
    <property type="term" value="F:DNA binding"/>
    <property type="evidence" value="ECO:0007669"/>
    <property type="project" value="InterPro"/>
</dbReference>
<dbReference type="FunFam" id="1.10.132.60:FF:000005">
    <property type="entry name" value="Putative DNA polymerase zeta catalytic subunit"/>
    <property type="match status" value="1"/>
</dbReference>
<dbReference type="InterPro" id="IPR017964">
    <property type="entry name" value="DNA-dir_DNA_pol_B_CS"/>
</dbReference>
<feature type="domain" description="DNA-directed DNA polymerase family B multifunctional" evidence="16">
    <location>
        <begin position="2312"/>
        <end position="2735"/>
    </location>
</feature>
<feature type="compositionally biased region" description="Polar residues" evidence="15">
    <location>
        <begin position="613"/>
        <end position="627"/>
    </location>
</feature>
<keyword evidence="19" id="KW-1185">Reference proteome</keyword>
<feature type="compositionally biased region" description="Low complexity" evidence="15">
    <location>
        <begin position="141"/>
        <end position="168"/>
    </location>
</feature>
<dbReference type="Gene3D" id="1.10.287.690">
    <property type="entry name" value="Helix hairpin bin"/>
    <property type="match status" value="1"/>
</dbReference>
<feature type="compositionally biased region" description="Polar residues" evidence="15">
    <location>
        <begin position="596"/>
        <end position="606"/>
    </location>
</feature>
<dbReference type="EC" id="2.7.7.7" evidence="3"/>
<feature type="compositionally biased region" description="Polar residues" evidence="15">
    <location>
        <begin position="93"/>
        <end position="124"/>
    </location>
</feature>
<dbReference type="Gene3D" id="1.10.132.60">
    <property type="entry name" value="DNA polymerase family B, C-terminal domain"/>
    <property type="match status" value="1"/>
</dbReference>
<dbReference type="GO" id="GO:0003887">
    <property type="term" value="F:DNA-directed DNA polymerase activity"/>
    <property type="evidence" value="ECO:0007669"/>
    <property type="project" value="UniProtKB-KW"/>
</dbReference>
<keyword evidence="5" id="KW-0808">Transferase</keyword>
<evidence type="ECO:0000259" key="16">
    <source>
        <dbReference type="Pfam" id="PF00136"/>
    </source>
</evidence>
<feature type="compositionally biased region" description="Polar residues" evidence="15">
    <location>
        <begin position="675"/>
        <end position="685"/>
    </location>
</feature>
<feature type="compositionally biased region" description="Basic residues" evidence="15">
    <location>
        <begin position="73"/>
        <end position="84"/>
    </location>
</feature>
<feature type="compositionally biased region" description="Polar residues" evidence="15">
    <location>
        <begin position="912"/>
        <end position="946"/>
    </location>
</feature>
<feature type="compositionally biased region" description="Acidic residues" evidence="15">
    <location>
        <begin position="1416"/>
        <end position="1428"/>
    </location>
</feature>
<dbReference type="GO" id="GO:0000166">
    <property type="term" value="F:nucleotide binding"/>
    <property type="evidence" value="ECO:0007669"/>
    <property type="project" value="InterPro"/>
</dbReference>
<keyword evidence="9" id="KW-0862">Zinc</keyword>
<dbReference type="GO" id="GO:0016035">
    <property type="term" value="C:zeta DNA polymerase complex"/>
    <property type="evidence" value="ECO:0007669"/>
    <property type="project" value="InterPro"/>
</dbReference>
<dbReference type="GO" id="GO:0000724">
    <property type="term" value="P:double-strand break repair via homologous recombination"/>
    <property type="evidence" value="ECO:0007669"/>
    <property type="project" value="TreeGrafter"/>
</dbReference>
<feature type="compositionally biased region" description="Low complexity" evidence="15">
    <location>
        <begin position="1406"/>
        <end position="1415"/>
    </location>
</feature>
<feature type="compositionally biased region" description="Acidic residues" evidence="15">
    <location>
        <begin position="1456"/>
        <end position="1472"/>
    </location>
</feature>
<gene>
    <name evidence="18" type="ORF">HPB48_012077</name>
</gene>
<keyword evidence="12" id="KW-0411">Iron-sulfur</keyword>
<feature type="compositionally biased region" description="Basic and acidic residues" evidence="15">
    <location>
        <begin position="1040"/>
        <end position="1056"/>
    </location>
</feature>
<feature type="compositionally biased region" description="Basic and acidic residues" evidence="15">
    <location>
        <begin position="1659"/>
        <end position="1670"/>
    </location>
</feature>
<feature type="compositionally biased region" description="Basic and acidic residues" evidence="15">
    <location>
        <begin position="1776"/>
        <end position="1792"/>
    </location>
</feature>
<feature type="compositionally biased region" description="Polar residues" evidence="15">
    <location>
        <begin position="1157"/>
        <end position="1169"/>
    </location>
</feature>
<dbReference type="Proteomes" id="UP000821853">
    <property type="component" value="Chromosome 9"/>
</dbReference>
<feature type="region of interest" description="Disordered" evidence="15">
    <location>
        <begin position="1277"/>
        <end position="1296"/>
    </location>
</feature>
<feature type="compositionally biased region" description="Polar residues" evidence="15">
    <location>
        <begin position="696"/>
        <end position="711"/>
    </location>
</feature>
<evidence type="ECO:0000256" key="3">
    <source>
        <dbReference type="ARBA" id="ARBA00012417"/>
    </source>
</evidence>
<dbReference type="OMA" id="DGNANIR"/>
<keyword evidence="8" id="KW-0227">DNA damage</keyword>
<feature type="region of interest" description="Disordered" evidence="15">
    <location>
        <begin position="1752"/>
        <end position="1811"/>
    </location>
</feature>
<feature type="region of interest" description="Disordered" evidence="15">
    <location>
        <begin position="1108"/>
        <end position="1143"/>
    </location>
</feature>
<dbReference type="Gene3D" id="3.90.1600.10">
    <property type="entry name" value="Palm domain of DNA polymerase"/>
    <property type="match status" value="1"/>
</dbReference>
<feature type="compositionally biased region" description="Low complexity" evidence="15">
    <location>
        <begin position="881"/>
        <end position="893"/>
    </location>
</feature>
<feature type="compositionally biased region" description="Polar residues" evidence="15">
    <location>
        <begin position="1647"/>
        <end position="1658"/>
    </location>
</feature>
<dbReference type="SUPFAM" id="SSF56672">
    <property type="entry name" value="DNA/RNA polymerases"/>
    <property type="match status" value="1"/>
</dbReference>
<feature type="region of interest" description="Disordered" evidence="15">
    <location>
        <begin position="141"/>
        <end position="218"/>
    </location>
</feature>
<sequence length="2873" mass="303295">MMTVANAAVFQLAGGPEEEGEASSLSDHSDGNEVYDPFQLDGTDDGPPPAAREGCRHQGTQTGVRPPVLVRRLLGRARERRRTRLSLQRPPAQGTSGSTPRSTTDSTPLSSGASTPYGAGSSTSLTPHSVADFASVTTGGYTSLSTGGSTPRSASGSTPCSTSGSTLTAETPSAVHSAGDSTRDASPAPEDWQRWQSHHVASQLRGPPKPPSVSTSEVGDLRLQEGVKLPCWVELVRLSSAEIDRWCRPGRPPQSRRGSQTKEKDRPPRGRRKRGRSTESSAASSPAAHSQASSKQCEDSGLGGQDAVGEDVPVVPADGRASRAQKKPRTLQDAVGGDTKKRKRRAARVELASSPSASADSERSRHSPTPLAASRQGSEEPGGGSNGRPSIICRIRIQGRNRVVVLPPRIRQDGDGAEGFSGQRPGDTDARMVVETSDVPVPTLPGSESSSPGALLSACSDTNASPSGPTTGLAGLSSEAKSGAEASSPAVPAPVPAAKSGAVAKRVSSKKRGPSLGGSPLGGTDTALLVSEFVRLELTDSPTVDSNTDDVNMPSEVVSQMGGPSSGPTSSKGLPADQSSSSTRPATPWGPFAPKTSPQALPSGTDATRETLVPTTSVVSSEGGTEQSGPSPLSSASSSPLVIKRRRRKMASSKRSLSSSPANVTNFEAAGSAGSPDSRSASKVTTRGRISRGSAPGSSAKQNLSEESCPSASPGLATCPAGADGRASSPSPLQGSSSSISAALVEPSTAPVVPGASDPAQPSEERSMRLRRRREPPKESSSPKVPARRSKRRSTFSGTPLSGNLEAPDIEDLLSSPCMSRGFEVNSPPSQGLVMDTSKPETGLDASDGSVGKLATRGSVKKKDKPKSSGEPFKRSKTPRGTRSSSSSPVTKGRLPKKTGSCADGSDVPAVTGSTDTPSVASLTDSLKVSKTSLSGTEKPVSTSESVGDESQEVGDQSVAQKPLKKVRKNQSRVEKSNTVPSASEEEAGDRSSSAANARRLTLRKRPPKASADTSSSQVSTTTRLGKVHNVKAAATSEIKPAESDESDAQHRKPEDAALSSGPLRNSPPGASEEVGPDRLCGPSSPVAVQDSTDFDELAAAIAGLNADFQPKNADDSVPTPIVPDVVDGGSLLNSTPNVEAASAPSFGASLSSISVDTGRSQLDSGHSQSEARDSSSPVGVVSEAGEAGCVAEPAAFEVRFDSGQVAPSDLVEDDKPKSVSSIGSPILENGPSIGVERKERSPESVAQSAHVKTTAAVAATTPSDNADAVQKAPVELAGTPNHGEPVSRSPRAGVVSHDMSLSDSLACLLDSSAADMFFLPSQPDETGLDRCSTGDEGDNVSKSTSKPEGQGASEEPVNAEGREDATGSAVVSDKVVQRSSGGEASGGGGAVLEKKDSWDSWPDNSSGLLSSGDLEVLEAVEAEELEDGAAGGSPKGSGSVRTADEVSDDCLPLGSDDDGWVLLDEAEDESVELFASSEGAVGNSPVGSPERGSESGGEDVGPGDEAGEVEAAIEDAGSADDVADVGGVSPAHDVDSEDPGKDSKESSGEDIGRKGHREAAIDEEFVDNTSSEHFGKDSEESSGKDGIKDHGEAASDEDFADDTCPAGEYRGCYRLLKEAEGFIKDIDSASAERVQKCQKKPRKGLSLSSRQKTSGKAKQTDQARGDAKSVSRHRREPGQQGIQDNPKETASVVEGGESALVVTVVECPKASPITSPASGQQATCDMIEAAAVIVGDGQCASMEGAVKCKEEPPTRVSSERSTCDNAEEAASVEHVSVKETREHQNEPHGDPLDTSLQESSSRVDDASWVSSGEGSALGDVAFDCQGVPQRDATETPCHPSGPCAQAEEATWVGGDADCTSAEMAYPPDEPAAETAKVPGLFEQSLDLSELPDALERLLGTVPLPELDADCFSLGAEPVNWLAAERSKPSVEAKEELLEEDSPPPPRCGLLPRDSAAARKRGLRKGFAFWQKAKLQAFASASCFEVDFEHNPELRIAFCRERTVVLTPARCPAERPLGWLADRAPKRTAGSPGKLAAGEAGLLDPSTPPATPPTGLPVTPPADARDVSVDTSRDTPSKHEASSSQLDGPTARFALSGARLPADTVEERGRTLTLLSVEVHAGALYWLHAGSDPRLAEGSLLLPRTGVTSLQGEALHSERDLLAALVELVARWDPDVLLGYDVERGSWGYLCERAQHLDVDLRTQLSRAPPRRGSSEDIVGRILLGVWRILRKEIALNVYTFENTYYHVMHHRVPLYSFRTLTDWFAQDLVRWRTVEHFAVRARGNVELLDELDVLGKTSEMARIYGIQFLEFRVESMLLRLARARRLVALSPSSAQRARQRAPEFLYTDPVVVLDFQSLYPSVIIAHNYCFSTCLGRVDSLGLGGAFPFGCSTLEVHLPFLKTLQGHITVSPAGVAFVRPSIRRGLLPQMLNEVLGTRLMVKGAMSRCTDKALRRVLEAQQLGLKLLANVTYGYTAAGFSGRMPCVEVADSVVSKGREALERAIRTVESTVPGARVIYGDTDSLFVLLEGRTRQEAFELGQQMADRVTADNPRPMRLRMEKVYQPCVLQTKKRYVGFAYEHPDQQEPKYDAKGIETVRRDTCPAVAKMLEKMLRVLFSSRDVGAVKRFVKLQFSKILAERVSPQDFVFAREFRGLTGYQPGACVPALEIAQRLVRRDPRAEPLVGERVPYLVVYGHPGQRLIELVRQPGELLRQASQWRLNAHYYVQRVIGPALNRVLRLLGADCLHWYEELPRPRFVTPTTHPGRLSSYLVVGQLCLACGGQAEARQLCGSCEADPSYTALVLGSKVQRVQKALLELQSVCHSCMGFQAAQPPPCVSVDCPVLYKLARVTTEAQQAIGWHNSNSVRLHLPLS</sequence>
<evidence type="ECO:0000256" key="7">
    <source>
        <dbReference type="ARBA" id="ARBA00022723"/>
    </source>
</evidence>
<evidence type="ECO:0000313" key="18">
    <source>
        <dbReference type="EMBL" id="KAH9382380.1"/>
    </source>
</evidence>
<dbReference type="PANTHER" id="PTHR45812:SF1">
    <property type="entry name" value="DNA POLYMERASE ZETA CATALYTIC SUBUNIT"/>
    <property type="match status" value="1"/>
</dbReference>
<feature type="compositionally biased region" description="Low complexity" evidence="15">
    <location>
        <begin position="727"/>
        <end position="748"/>
    </location>
</feature>
<dbReference type="GO" id="GO:0046872">
    <property type="term" value="F:metal ion binding"/>
    <property type="evidence" value="ECO:0007669"/>
    <property type="project" value="UniProtKB-KW"/>
</dbReference>
<dbReference type="InterPro" id="IPR006172">
    <property type="entry name" value="DNA-dir_DNA_pol_B"/>
</dbReference>
<dbReference type="InterPro" id="IPR036397">
    <property type="entry name" value="RNaseH_sf"/>
</dbReference>
<dbReference type="SUPFAM" id="SSF53098">
    <property type="entry name" value="Ribonuclease H-like"/>
    <property type="match status" value="1"/>
</dbReference>
<feature type="region of interest" description="Disordered" evidence="15">
    <location>
        <begin position="1319"/>
        <end position="1607"/>
    </location>
</feature>
<reference evidence="18 19" key="1">
    <citation type="journal article" date="2020" name="Cell">
        <title>Large-Scale Comparative Analyses of Tick Genomes Elucidate Their Genetic Diversity and Vector Capacities.</title>
        <authorList>
            <consortium name="Tick Genome and Microbiome Consortium (TIGMIC)"/>
            <person name="Jia N."/>
            <person name="Wang J."/>
            <person name="Shi W."/>
            <person name="Du L."/>
            <person name="Sun Y."/>
            <person name="Zhan W."/>
            <person name="Jiang J.F."/>
            <person name="Wang Q."/>
            <person name="Zhang B."/>
            <person name="Ji P."/>
            <person name="Bell-Sakyi L."/>
            <person name="Cui X.M."/>
            <person name="Yuan T.T."/>
            <person name="Jiang B.G."/>
            <person name="Yang W.F."/>
            <person name="Lam T.T."/>
            <person name="Chang Q.C."/>
            <person name="Ding S.J."/>
            <person name="Wang X.J."/>
            <person name="Zhu J.G."/>
            <person name="Ruan X.D."/>
            <person name="Zhao L."/>
            <person name="Wei J.T."/>
            <person name="Ye R.Z."/>
            <person name="Que T.C."/>
            <person name="Du C.H."/>
            <person name="Zhou Y.H."/>
            <person name="Cheng J.X."/>
            <person name="Dai P.F."/>
            <person name="Guo W.B."/>
            <person name="Han X.H."/>
            <person name="Huang E.J."/>
            <person name="Li L.F."/>
            <person name="Wei W."/>
            <person name="Gao Y.C."/>
            <person name="Liu J.Z."/>
            <person name="Shao H.Z."/>
            <person name="Wang X."/>
            <person name="Wang C.C."/>
            <person name="Yang T.C."/>
            <person name="Huo Q.B."/>
            <person name="Li W."/>
            <person name="Chen H.Y."/>
            <person name="Chen S.E."/>
            <person name="Zhou L.G."/>
            <person name="Ni X.B."/>
            <person name="Tian J.H."/>
            <person name="Sheng Y."/>
            <person name="Liu T."/>
            <person name="Pan Y.S."/>
            <person name="Xia L.Y."/>
            <person name="Li J."/>
            <person name="Zhao F."/>
            <person name="Cao W.C."/>
        </authorList>
    </citation>
    <scope>NUCLEOTIDE SEQUENCE [LARGE SCALE GENOMIC DNA]</scope>
    <source>
        <strain evidence="18">HaeL-2018</strain>
    </source>
</reference>
<evidence type="ECO:0000256" key="13">
    <source>
        <dbReference type="ARBA" id="ARBA00023204"/>
    </source>
</evidence>
<feature type="compositionally biased region" description="Basic and acidic residues" evidence="15">
    <location>
        <begin position="1574"/>
        <end position="1594"/>
    </location>
</feature>
<dbReference type="FunFam" id="1.10.287.690:FF:000002">
    <property type="entry name" value="DNA polymerase zeta"/>
    <property type="match status" value="1"/>
</dbReference>
<feature type="compositionally biased region" description="Polar residues" evidence="15">
    <location>
        <begin position="1012"/>
        <end position="1024"/>
    </location>
</feature>
<dbReference type="InterPro" id="IPR030559">
    <property type="entry name" value="PolZ_Rev3"/>
</dbReference>
<dbReference type="GO" id="GO:0005634">
    <property type="term" value="C:nucleus"/>
    <property type="evidence" value="ECO:0007669"/>
    <property type="project" value="TreeGrafter"/>
</dbReference>
<feature type="region of interest" description="Disordered" evidence="15">
    <location>
        <begin position="539"/>
        <end position="1093"/>
    </location>
</feature>
<evidence type="ECO:0000256" key="8">
    <source>
        <dbReference type="ARBA" id="ARBA00022763"/>
    </source>
</evidence>
<keyword evidence="6" id="KW-0548">Nucleotidyltransferase</keyword>
<evidence type="ECO:0000256" key="9">
    <source>
        <dbReference type="ARBA" id="ARBA00022833"/>
    </source>
</evidence>
<feature type="compositionally biased region" description="Low complexity" evidence="15">
    <location>
        <begin position="562"/>
        <end position="575"/>
    </location>
</feature>
<proteinExistence type="inferred from homology"/>
<dbReference type="CDD" id="cd05534">
    <property type="entry name" value="POLBc_zeta"/>
    <property type="match status" value="1"/>
</dbReference>
<name>A0A9J6H6N1_HAELO</name>
<feature type="region of interest" description="Disordered" evidence="15">
    <location>
        <begin position="245"/>
        <end position="394"/>
    </location>
</feature>
<dbReference type="PROSITE" id="PS00116">
    <property type="entry name" value="DNA_POLYMERASE_B"/>
    <property type="match status" value="1"/>
</dbReference>
<dbReference type="Pfam" id="PF00136">
    <property type="entry name" value="DNA_pol_B"/>
    <property type="match status" value="1"/>
</dbReference>
<evidence type="ECO:0000259" key="17">
    <source>
        <dbReference type="Pfam" id="PF14260"/>
    </source>
</evidence>
<evidence type="ECO:0000256" key="11">
    <source>
        <dbReference type="ARBA" id="ARBA00023004"/>
    </source>
</evidence>
<comment type="cofactor">
    <cofactor evidence="1">
        <name>[4Fe-4S] cluster</name>
        <dbReference type="ChEBI" id="CHEBI:49883"/>
    </cofactor>
</comment>
<evidence type="ECO:0000313" key="19">
    <source>
        <dbReference type="Proteomes" id="UP000821853"/>
    </source>
</evidence>